<sequence>MNHDQEPEIVAVWHTASAVGRHFEELLADGTVHAWTEPLPGETYHAAEENPDYNPLCDSPPSHARSA</sequence>
<dbReference type="RefSeq" id="WP_405454321.1">
    <property type="nucleotide sequence ID" value="NZ_CP108164.1"/>
</dbReference>
<evidence type="ECO:0000256" key="1">
    <source>
        <dbReference type="SAM" id="MobiDB-lite"/>
    </source>
</evidence>
<keyword evidence="3" id="KW-1185">Reference proteome</keyword>
<organism evidence="2 3">
    <name type="scientific">Streptomyces achromogenes</name>
    <dbReference type="NCBI Taxonomy" id="67255"/>
    <lineage>
        <taxon>Bacteria</taxon>
        <taxon>Bacillati</taxon>
        <taxon>Actinomycetota</taxon>
        <taxon>Actinomycetes</taxon>
        <taxon>Kitasatosporales</taxon>
        <taxon>Streptomycetaceae</taxon>
        <taxon>Streptomyces</taxon>
    </lineage>
</organism>
<dbReference type="GeneID" id="97286208"/>
<protein>
    <submittedName>
        <fullName evidence="2">Uncharacterized protein</fullName>
    </submittedName>
</protein>
<dbReference type="Proteomes" id="UP001622557">
    <property type="component" value="Chromosome"/>
</dbReference>
<dbReference type="EMBL" id="CP108164">
    <property type="protein sequence ID" value="WTQ85580.1"/>
    <property type="molecule type" value="Genomic_DNA"/>
</dbReference>
<reference evidence="2 3" key="1">
    <citation type="submission" date="2022-10" db="EMBL/GenBank/DDBJ databases">
        <title>The complete genomes of actinobacterial strains from the NBC collection.</title>
        <authorList>
            <person name="Joergensen T.S."/>
            <person name="Alvarez Arevalo M."/>
            <person name="Sterndorff E.B."/>
            <person name="Faurdal D."/>
            <person name="Vuksanovic O."/>
            <person name="Mourched A.-S."/>
            <person name="Charusanti P."/>
            <person name="Shaw S."/>
            <person name="Blin K."/>
            <person name="Weber T."/>
        </authorList>
    </citation>
    <scope>NUCLEOTIDE SEQUENCE [LARGE SCALE GENOMIC DNA]</scope>
    <source>
        <strain evidence="2 3">NBC_00156</strain>
    </source>
</reference>
<name>A0ABZ1KZH2_STRAH</name>
<proteinExistence type="predicted"/>
<accession>A0ABZ1KZH2</accession>
<evidence type="ECO:0000313" key="2">
    <source>
        <dbReference type="EMBL" id="WTQ85580.1"/>
    </source>
</evidence>
<gene>
    <name evidence="2" type="ORF">OG350_37230</name>
</gene>
<feature type="region of interest" description="Disordered" evidence="1">
    <location>
        <begin position="42"/>
        <end position="67"/>
    </location>
</feature>
<evidence type="ECO:0000313" key="3">
    <source>
        <dbReference type="Proteomes" id="UP001622557"/>
    </source>
</evidence>